<comment type="caution">
    <text evidence="1">The sequence shown here is derived from an EMBL/GenBank/DDBJ whole genome shotgun (WGS) entry which is preliminary data.</text>
</comment>
<protein>
    <recommendedName>
        <fullName evidence="3">DUF4817 domain-containing protein</fullName>
    </recommendedName>
</protein>
<sequence length="116" mass="13466">MNEESAIVALRKFRLQKNVQTCERPLTVSDLIKLVQRFEKTGSLEDRVRSGRPNIRQTLSVRETLALESSVGSKSSREAGRRLAYHHPRYATFFMEFLISIHTNYSLAMNFYCRIP</sequence>
<name>A0A8X6PEG2_NEPPI</name>
<dbReference type="Proteomes" id="UP000887013">
    <property type="component" value="Unassembled WGS sequence"/>
</dbReference>
<evidence type="ECO:0000313" key="2">
    <source>
        <dbReference type="Proteomes" id="UP000887013"/>
    </source>
</evidence>
<gene>
    <name evidence="1" type="ORF">NPIL_606631</name>
</gene>
<proteinExistence type="predicted"/>
<evidence type="ECO:0008006" key="3">
    <source>
        <dbReference type="Google" id="ProtNLM"/>
    </source>
</evidence>
<dbReference type="OrthoDB" id="9979538at2759"/>
<reference evidence="1" key="1">
    <citation type="submission" date="2020-08" db="EMBL/GenBank/DDBJ databases">
        <title>Multicomponent nature underlies the extraordinary mechanical properties of spider dragline silk.</title>
        <authorList>
            <person name="Kono N."/>
            <person name="Nakamura H."/>
            <person name="Mori M."/>
            <person name="Yoshida Y."/>
            <person name="Ohtoshi R."/>
            <person name="Malay A.D."/>
            <person name="Moran D.A.P."/>
            <person name="Tomita M."/>
            <person name="Numata K."/>
            <person name="Arakawa K."/>
        </authorList>
    </citation>
    <scope>NUCLEOTIDE SEQUENCE</scope>
</reference>
<dbReference type="AlphaFoldDB" id="A0A8X6PEG2"/>
<keyword evidence="2" id="KW-1185">Reference proteome</keyword>
<evidence type="ECO:0000313" key="1">
    <source>
        <dbReference type="EMBL" id="GFT62266.1"/>
    </source>
</evidence>
<organism evidence="1 2">
    <name type="scientific">Nephila pilipes</name>
    <name type="common">Giant wood spider</name>
    <name type="synonym">Nephila maculata</name>
    <dbReference type="NCBI Taxonomy" id="299642"/>
    <lineage>
        <taxon>Eukaryota</taxon>
        <taxon>Metazoa</taxon>
        <taxon>Ecdysozoa</taxon>
        <taxon>Arthropoda</taxon>
        <taxon>Chelicerata</taxon>
        <taxon>Arachnida</taxon>
        <taxon>Araneae</taxon>
        <taxon>Araneomorphae</taxon>
        <taxon>Entelegynae</taxon>
        <taxon>Araneoidea</taxon>
        <taxon>Nephilidae</taxon>
        <taxon>Nephila</taxon>
    </lineage>
</organism>
<dbReference type="EMBL" id="BMAW01114554">
    <property type="protein sequence ID" value="GFT62266.1"/>
    <property type="molecule type" value="Genomic_DNA"/>
</dbReference>
<accession>A0A8X6PEG2</accession>